<dbReference type="GO" id="GO:0004181">
    <property type="term" value="F:metallocarboxypeptidase activity"/>
    <property type="evidence" value="ECO:0007669"/>
    <property type="project" value="InterPro"/>
</dbReference>
<dbReference type="InterPro" id="IPR042088">
    <property type="entry name" value="OligoPept_F_C"/>
</dbReference>
<dbReference type="Gene3D" id="1.10.1370.20">
    <property type="entry name" value="Oligoendopeptidase f, C-terminal domain"/>
    <property type="match status" value="1"/>
</dbReference>
<keyword evidence="3 6" id="KW-0378">Hydrolase</keyword>
<dbReference type="InterPro" id="IPR034006">
    <property type="entry name" value="M3B_PepF_2"/>
</dbReference>
<evidence type="ECO:0000256" key="1">
    <source>
        <dbReference type="ARBA" id="ARBA00022670"/>
    </source>
</evidence>
<dbReference type="eggNOG" id="COG1164">
    <property type="taxonomic scope" value="Bacteria"/>
</dbReference>
<dbReference type="InterPro" id="IPR011977">
    <property type="entry name" value="Pept_M3B_clade3"/>
</dbReference>
<keyword evidence="5 6" id="KW-0482">Metalloprotease</keyword>
<dbReference type="PANTHER" id="PTHR34217">
    <property type="entry name" value="METAL-DEPENDENT CARBOXYPEPTIDASE"/>
    <property type="match status" value="1"/>
</dbReference>
<keyword evidence="4 6" id="KW-0862">Zinc</keyword>
<dbReference type="STRING" id="485913.Krac_2178"/>
<dbReference type="SUPFAM" id="SSF55486">
    <property type="entry name" value="Metalloproteases ('zincins'), catalytic domain"/>
    <property type="match status" value="1"/>
</dbReference>
<keyword evidence="1 6" id="KW-0645">Protease</keyword>
<evidence type="ECO:0000259" key="8">
    <source>
        <dbReference type="Pfam" id="PF08439"/>
    </source>
</evidence>
<dbReference type="GO" id="GO:0006508">
    <property type="term" value="P:proteolysis"/>
    <property type="evidence" value="ECO:0007669"/>
    <property type="project" value="UniProtKB-KW"/>
</dbReference>
<dbReference type="Gene3D" id="1.20.140.70">
    <property type="entry name" value="Oligopeptidase f, N-terminal domain"/>
    <property type="match status" value="1"/>
</dbReference>
<dbReference type="InterPro" id="IPR001567">
    <property type="entry name" value="Pept_M3A_M3B_dom"/>
</dbReference>
<evidence type="ECO:0000256" key="2">
    <source>
        <dbReference type="ARBA" id="ARBA00022723"/>
    </source>
</evidence>
<comment type="similarity">
    <text evidence="6">Belongs to the peptidase M3 family.</text>
</comment>
<evidence type="ECO:0000256" key="5">
    <source>
        <dbReference type="ARBA" id="ARBA00023049"/>
    </source>
</evidence>
<reference evidence="9 10" key="1">
    <citation type="journal article" date="2011" name="Stand. Genomic Sci.">
        <title>Non-contiguous finished genome sequence and contextual data of the filamentous soil bacterium Ktedonobacter racemifer type strain (SOSP1-21).</title>
        <authorList>
            <person name="Chang Y.J."/>
            <person name="Land M."/>
            <person name="Hauser L."/>
            <person name="Chertkov O."/>
            <person name="Del Rio T.G."/>
            <person name="Nolan M."/>
            <person name="Copeland A."/>
            <person name="Tice H."/>
            <person name="Cheng J.F."/>
            <person name="Lucas S."/>
            <person name="Han C."/>
            <person name="Goodwin L."/>
            <person name="Pitluck S."/>
            <person name="Ivanova N."/>
            <person name="Ovchinikova G."/>
            <person name="Pati A."/>
            <person name="Chen A."/>
            <person name="Palaniappan K."/>
            <person name="Mavromatis K."/>
            <person name="Liolios K."/>
            <person name="Brettin T."/>
            <person name="Fiebig A."/>
            <person name="Rohde M."/>
            <person name="Abt B."/>
            <person name="Goker M."/>
            <person name="Detter J.C."/>
            <person name="Woyke T."/>
            <person name="Bristow J."/>
            <person name="Eisen J.A."/>
            <person name="Markowitz V."/>
            <person name="Hugenholtz P."/>
            <person name="Kyrpides N.C."/>
            <person name="Klenk H.P."/>
            <person name="Lapidus A."/>
        </authorList>
    </citation>
    <scope>NUCLEOTIDE SEQUENCE [LARGE SCALE GENOMIC DNA]</scope>
    <source>
        <strain evidence="10">DSM 44963</strain>
    </source>
</reference>
<dbReference type="GO" id="GO:0046872">
    <property type="term" value="F:metal ion binding"/>
    <property type="evidence" value="ECO:0007669"/>
    <property type="project" value="UniProtKB-UniRule"/>
</dbReference>
<dbReference type="CDD" id="cd09607">
    <property type="entry name" value="M3B_PepF"/>
    <property type="match status" value="1"/>
</dbReference>
<keyword evidence="10" id="KW-1185">Reference proteome</keyword>
<proteinExistence type="inferred from homology"/>
<evidence type="ECO:0000259" key="7">
    <source>
        <dbReference type="Pfam" id="PF01432"/>
    </source>
</evidence>
<dbReference type="InterPro" id="IPR001333">
    <property type="entry name" value="Peptidase_M32_Taq"/>
</dbReference>
<feature type="domain" description="Oligopeptidase F N-terminal" evidence="8">
    <location>
        <begin position="127"/>
        <end position="186"/>
    </location>
</feature>
<protein>
    <submittedName>
        <fullName evidence="9">Oligoendopeptidase, pepF/M3 family</fullName>
    </submittedName>
</protein>
<dbReference type="Pfam" id="PF08439">
    <property type="entry name" value="Peptidase_M3_N"/>
    <property type="match status" value="1"/>
</dbReference>
<evidence type="ECO:0000256" key="3">
    <source>
        <dbReference type="ARBA" id="ARBA00022801"/>
    </source>
</evidence>
<evidence type="ECO:0000256" key="4">
    <source>
        <dbReference type="ARBA" id="ARBA00022833"/>
    </source>
</evidence>
<dbReference type="EMBL" id="ADVG01000004">
    <property type="protein sequence ID" value="EFH81454.1"/>
    <property type="molecule type" value="Genomic_DNA"/>
</dbReference>
<dbReference type="AlphaFoldDB" id="D6U4M4"/>
<name>D6U4M4_KTERA</name>
<dbReference type="GO" id="GO:0004222">
    <property type="term" value="F:metalloendopeptidase activity"/>
    <property type="evidence" value="ECO:0007669"/>
    <property type="project" value="InterPro"/>
</dbReference>
<keyword evidence="2 6" id="KW-0479">Metal-binding</keyword>
<accession>D6U4M4</accession>
<dbReference type="Proteomes" id="UP000004508">
    <property type="component" value="Unassembled WGS sequence"/>
</dbReference>
<evidence type="ECO:0000313" key="9">
    <source>
        <dbReference type="EMBL" id="EFH81454.1"/>
    </source>
</evidence>
<dbReference type="NCBIfam" id="TIGR02290">
    <property type="entry name" value="M3_fam_3"/>
    <property type="match status" value="1"/>
</dbReference>
<evidence type="ECO:0000256" key="6">
    <source>
        <dbReference type="RuleBase" id="RU003435"/>
    </source>
</evidence>
<comment type="cofactor">
    <cofactor evidence="6">
        <name>Zn(2+)</name>
        <dbReference type="ChEBI" id="CHEBI:29105"/>
    </cofactor>
    <text evidence="6">Binds 1 zinc ion.</text>
</comment>
<dbReference type="PANTHER" id="PTHR34217:SF1">
    <property type="entry name" value="CARBOXYPEPTIDASE 1"/>
    <property type="match status" value="1"/>
</dbReference>
<sequence>MTTTQKLPNWDMTVIYPGLQAPEFEQGFAAGIREIDELAALFDQYQVAERPALVVDDALAQVFEAVLARYNEVLERSETLFTYINCFVDTNSEDTLAQAKLSELMNAYVRLSQLGTRFTAWIGSLDVEALLAKSEQARQHAHLLRRAQIQARHLMSPAEEMLASELNVSSGLAWSRLHGNLTSQLKVTLELEGETKEYPMSTVRNMSYSPDREVRRRAHEAELAAWKSVSVPLAASLNSIKNETNVLADKRGWSSALEATLFLNSIDQQTLDAMLEAARESFPDMRRYLKAKARALGLEKLSWYDLNAPISKSEKNWSYEAASRFIVEQFGSFSERLADLARSAFNENWIDAGPRPGKVDGAYCAGLRRGESRILANYSPSYESMSTLAHELGHAYHNLNMRERTALQSGSPMTLAETASIFCETIIRNAALKDANKQEQMAILSSSLQSSFMVVVDITSRFLFEQGVFEKRKQRELSVDELNNLMLDSQRQTYGDGLDEAVLHPYMWAVKGHYYSSDFPYYNYPYMFGLLFGLGLYARYQQDPEAFKQGYDELLSSTGIANATELAARFGIDIRSKDFWRSSLAIVRQDIERLEELVDTL</sequence>
<dbReference type="InterPro" id="IPR013647">
    <property type="entry name" value="OligopepF_N_dom"/>
</dbReference>
<gene>
    <name evidence="9" type="ORF">Krac_2178</name>
</gene>
<feature type="domain" description="Peptidase M3A/M3B catalytic" evidence="7">
    <location>
        <begin position="206"/>
        <end position="584"/>
    </location>
</feature>
<dbReference type="OrthoDB" id="9766487at2"/>
<organism evidence="9 10">
    <name type="scientific">Ktedonobacter racemifer DSM 44963</name>
    <dbReference type="NCBI Taxonomy" id="485913"/>
    <lineage>
        <taxon>Bacteria</taxon>
        <taxon>Bacillati</taxon>
        <taxon>Chloroflexota</taxon>
        <taxon>Ktedonobacteria</taxon>
        <taxon>Ktedonobacterales</taxon>
        <taxon>Ktedonobacteraceae</taxon>
        <taxon>Ktedonobacter</taxon>
    </lineage>
</organism>
<dbReference type="Pfam" id="PF01432">
    <property type="entry name" value="Peptidase_M3"/>
    <property type="match status" value="1"/>
</dbReference>
<comment type="caution">
    <text evidence="9">The sequence shown here is derived from an EMBL/GenBank/DDBJ whole genome shotgun (WGS) entry which is preliminary data.</text>
</comment>
<dbReference type="InParanoid" id="D6U4M4"/>
<evidence type="ECO:0000313" key="10">
    <source>
        <dbReference type="Proteomes" id="UP000004508"/>
    </source>
</evidence>
<dbReference type="RefSeq" id="WP_007918840.1">
    <property type="nucleotide sequence ID" value="NZ_ADVG01000004.1"/>
</dbReference>